<feature type="transmembrane region" description="Helical" evidence="8">
    <location>
        <begin position="105"/>
        <end position="126"/>
    </location>
</feature>
<feature type="transmembrane region" description="Helical" evidence="8">
    <location>
        <begin position="219"/>
        <end position="236"/>
    </location>
</feature>
<dbReference type="GO" id="GO:0022857">
    <property type="term" value="F:transmembrane transporter activity"/>
    <property type="evidence" value="ECO:0007669"/>
    <property type="project" value="InterPro"/>
</dbReference>
<feature type="transmembrane region" description="Helical" evidence="8">
    <location>
        <begin position="166"/>
        <end position="186"/>
    </location>
</feature>
<dbReference type="AlphaFoldDB" id="A0A840BJJ1"/>
<protein>
    <submittedName>
        <fullName evidence="10">DHA1 family tetracycline resistance protein-like MFS transporter</fullName>
    </submittedName>
</protein>
<keyword evidence="5 8" id="KW-0812">Transmembrane</keyword>
<feature type="transmembrane region" description="Helical" evidence="8">
    <location>
        <begin position="7"/>
        <end position="31"/>
    </location>
</feature>
<evidence type="ECO:0000256" key="2">
    <source>
        <dbReference type="ARBA" id="ARBA00004141"/>
    </source>
</evidence>
<feature type="transmembrane region" description="Helical" evidence="8">
    <location>
        <begin position="248"/>
        <end position="274"/>
    </location>
</feature>
<evidence type="ECO:0000256" key="8">
    <source>
        <dbReference type="SAM" id="Phobius"/>
    </source>
</evidence>
<dbReference type="InterPro" id="IPR011701">
    <property type="entry name" value="MFS"/>
</dbReference>
<dbReference type="GO" id="GO:0016020">
    <property type="term" value="C:membrane"/>
    <property type="evidence" value="ECO:0007669"/>
    <property type="project" value="UniProtKB-SubCell"/>
</dbReference>
<comment type="similarity">
    <text evidence="3">Belongs to the major facilitator superfamily. TCR/Tet family.</text>
</comment>
<evidence type="ECO:0000313" key="10">
    <source>
        <dbReference type="EMBL" id="MBB4013701.1"/>
    </source>
</evidence>
<organism evidence="10 11">
    <name type="scientific">Niveibacterium umoris</name>
    <dbReference type="NCBI Taxonomy" id="1193620"/>
    <lineage>
        <taxon>Bacteria</taxon>
        <taxon>Pseudomonadati</taxon>
        <taxon>Pseudomonadota</taxon>
        <taxon>Betaproteobacteria</taxon>
        <taxon>Rhodocyclales</taxon>
        <taxon>Rhodocyclaceae</taxon>
        <taxon>Niveibacterium</taxon>
    </lineage>
</organism>
<feature type="transmembrane region" description="Helical" evidence="8">
    <location>
        <begin position="310"/>
        <end position="330"/>
    </location>
</feature>
<dbReference type="InterPro" id="IPR036259">
    <property type="entry name" value="MFS_trans_sf"/>
</dbReference>
<dbReference type="PANTHER" id="PTHR23504:SF15">
    <property type="entry name" value="MAJOR FACILITATOR SUPERFAMILY (MFS) PROFILE DOMAIN-CONTAINING PROTEIN"/>
    <property type="match status" value="1"/>
</dbReference>
<evidence type="ECO:0000256" key="1">
    <source>
        <dbReference type="ARBA" id="ARBA00003279"/>
    </source>
</evidence>
<dbReference type="PANTHER" id="PTHR23504">
    <property type="entry name" value="MAJOR FACILITATOR SUPERFAMILY DOMAIN-CONTAINING PROTEIN 10"/>
    <property type="match status" value="1"/>
</dbReference>
<comment type="subcellular location">
    <subcellularLocation>
        <location evidence="2">Membrane</location>
        <topology evidence="2">Multi-pass membrane protein</topology>
    </subcellularLocation>
</comment>
<dbReference type="InterPro" id="IPR020846">
    <property type="entry name" value="MFS_dom"/>
</dbReference>
<keyword evidence="4" id="KW-0813">Transport</keyword>
<feature type="transmembrane region" description="Helical" evidence="8">
    <location>
        <begin position="350"/>
        <end position="370"/>
    </location>
</feature>
<evidence type="ECO:0000256" key="5">
    <source>
        <dbReference type="ARBA" id="ARBA00022692"/>
    </source>
</evidence>
<dbReference type="EMBL" id="JACIET010000002">
    <property type="protein sequence ID" value="MBB4013701.1"/>
    <property type="molecule type" value="Genomic_DNA"/>
</dbReference>
<reference evidence="10 11" key="1">
    <citation type="submission" date="2020-08" db="EMBL/GenBank/DDBJ databases">
        <title>Genomic Encyclopedia of Type Strains, Phase IV (KMG-IV): sequencing the most valuable type-strain genomes for metagenomic binning, comparative biology and taxonomic classification.</title>
        <authorList>
            <person name="Goeker M."/>
        </authorList>
    </citation>
    <scope>NUCLEOTIDE SEQUENCE [LARGE SCALE GENOMIC DNA]</scope>
    <source>
        <strain evidence="10 11">DSM 106739</strain>
    </source>
</reference>
<dbReference type="Gene3D" id="1.20.1250.20">
    <property type="entry name" value="MFS general substrate transporter like domains"/>
    <property type="match status" value="1"/>
</dbReference>
<comment type="function">
    <text evidence="1">Resistance to tetracycline by an active tetracycline efflux. This is an energy-dependent process that decreases the accumulation of the antibiotic in whole cells. This protein functions as a metal-tetracycline/H(+) antiporter.</text>
</comment>
<feature type="domain" description="Major facilitator superfamily (MFS) profile" evidence="9">
    <location>
        <begin position="9"/>
        <end position="405"/>
    </location>
</feature>
<feature type="transmembrane region" description="Helical" evidence="8">
    <location>
        <begin position="286"/>
        <end position="304"/>
    </location>
</feature>
<keyword evidence="7 8" id="KW-0472">Membrane</keyword>
<dbReference type="SUPFAM" id="SSF103473">
    <property type="entry name" value="MFS general substrate transporter"/>
    <property type="match status" value="1"/>
</dbReference>
<dbReference type="PRINTS" id="PR01035">
    <property type="entry name" value="TCRTETA"/>
</dbReference>
<proteinExistence type="inferred from homology"/>
<evidence type="ECO:0000256" key="6">
    <source>
        <dbReference type="ARBA" id="ARBA00022989"/>
    </source>
</evidence>
<dbReference type="Pfam" id="PF07690">
    <property type="entry name" value="MFS_1"/>
    <property type="match status" value="1"/>
</dbReference>
<dbReference type="PROSITE" id="PS50850">
    <property type="entry name" value="MFS"/>
    <property type="match status" value="1"/>
</dbReference>
<dbReference type="Proteomes" id="UP000561045">
    <property type="component" value="Unassembled WGS sequence"/>
</dbReference>
<feature type="transmembrane region" description="Helical" evidence="8">
    <location>
        <begin position="376"/>
        <end position="398"/>
    </location>
</feature>
<evidence type="ECO:0000256" key="7">
    <source>
        <dbReference type="ARBA" id="ARBA00023136"/>
    </source>
</evidence>
<keyword evidence="6 8" id="KW-1133">Transmembrane helix</keyword>
<dbReference type="PROSITE" id="PS00216">
    <property type="entry name" value="SUGAR_TRANSPORT_1"/>
    <property type="match status" value="1"/>
</dbReference>
<evidence type="ECO:0000259" key="9">
    <source>
        <dbReference type="PROSITE" id="PS50850"/>
    </source>
</evidence>
<dbReference type="InterPro" id="IPR005829">
    <property type="entry name" value="Sugar_transporter_CS"/>
</dbReference>
<keyword evidence="11" id="KW-1185">Reference proteome</keyword>
<gene>
    <name evidence="10" type="ORF">GGR36_003047</name>
</gene>
<evidence type="ECO:0000313" key="11">
    <source>
        <dbReference type="Proteomes" id="UP000561045"/>
    </source>
</evidence>
<dbReference type="InterPro" id="IPR001958">
    <property type="entry name" value="Tet-R_TetA/multi-R_MdtG-like"/>
</dbReference>
<feature type="transmembrane region" description="Helical" evidence="8">
    <location>
        <begin position="138"/>
        <end position="160"/>
    </location>
</feature>
<sequence length="408" mass="42819">MNTPPRTATVVFIFITVVLDVLALGVVIPVLPKLIEAFLDGNTARAAEINGGFSTAWALMQFIFSPLLGAVSDRYGRRPVILISCLGLGLDYLLMAMAPTLAWLFIGRVISGITAASFSTAGAYIADVTPPDKRAGAFGMIGAAWGLGFVIGPAVGGLLGGIEPRLPFWVAGALALANFTYGLFVLPESLPRERRSASFSWKRANPLGALTLLRSHRELFGLAGVNALYWFAHYALPSTFVLYTSHRYGWGAQTVGLTLAAVGICNVLVQAVLVRRVVPLIGERRALLLGLAAGAGGFALYGLAPSGIWFWAGLPVFALMGFFGPALQALMSRHVSPQEQGQLQGANSSASALVGLLAPGTFSVVFAWSIDPAVGWHMPGASMLLAAAVTVLALALGARVTRREAASA</sequence>
<evidence type="ECO:0000256" key="3">
    <source>
        <dbReference type="ARBA" id="ARBA00007520"/>
    </source>
</evidence>
<comment type="caution">
    <text evidence="10">The sequence shown here is derived from an EMBL/GenBank/DDBJ whole genome shotgun (WGS) entry which is preliminary data.</text>
</comment>
<feature type="transmembrane region" description="Helical" evidence="8">
    <location>
        <begin position="80"/>
        <end position="99"/>
    </location>
</feature>
<evidence type="ECO:0000256" key="4">
    <source>
        <dbReference type="ARBA" id="ARBA00022448"/>
    </source>
</evidence>
<dbReference type="RefSeq" id="WP_207064455.1">
    <property type="nucleotide sequence ID" value="NZ_BAABLE010000005.1"/>
</dbReference>
<dbReference type="CDD" id="cd17388">
    <property type="entry name" value="MFS_TetA"/>
    <property type="match status" value="1"/>
</dbReference>
<accession>A0A840BJJ1</accession>
<feature type="transmembrane region" description="Helical" evidence="8">
    <location>
        <begin position="51"/>
        <end position="68"/>
    </location>
</feature>
<name>A0A840BJJ1_9RHOO</name>